<feature type="transmembrane region" description="Helical" evidence="2">
    <location>
        <begin position="90"/>
        <end position="111"/>
    </location>
</feature>
<proteinExistence type="predicted"/>
<protein>
    <recommendedName>
        <fullName evidence="3">DUF7598 domain-containing protein</fullName>
    </recommendedName>
</protein>
<evidence type="ECO:0000256" key="1">
    <source>
        <dbReference type="SAM" id="MobiDB-lite"/>
    </source>
</evidence>
<dbReference type="AlphaFoldDB" id="A0A8H7Z4X8"/>
<dbReference type="EMBL" id="JAEVHI010000001">
    <property type="protein sequence ID" value="KAG5303982.1"/>
    <property type="molecule type" value="Genomic_DNA"/>
</dbReference>
<feature type="transmembrane region" description="Helical" evidence="2">
    <location>
        <begin position="58"/>
        <end position="78"/>
    </location>
</feature>
<feature type="compositionally biased region" description="Basic and acidic residues" evidence="1">
    <location>
        <begin position="268"/>
        <end position="277"/>
    </location>
</feature>
<comment type="caution">
    <text evidence="4">The sequence shown here is derived from an EMBL/GenBank/DDBJ whole genome shotgun (WGS) entry which is preliminary data.</text>
</comment>
<feature type="transmembrane region" description="Helical" evidence="2">
    <location>
        <begin position="12"/>
        <end position="38"/>
    </location>
</feature>
<name>A0A8H7Z4X8_AJECA</name>
<feature type="region of interest" description="Disordered" evidence="1">
    <location>
        <begin position="245"/>
        <end position="277"/>
    </location>
</feature>
<feature type="transmembrane region" description="Helical" evidence="2">
    <location>
        <begin position="123"/>
        <end position="147"/>
    </location>
</feature>
<dbReference type="OrthoDB" id="5327148at2759"/>
<gene>
    <name evidence="4" type="ORF">I7I52_02157</name>
</gene>
<keyword evidence="2" id="KW-0812">Transmembrane</keyword>
<dbReference type="VEuPathDB" id="FungiDB:I7I52_02157"/>
<evidence type="ECO:0000313" key="5">
    <source>
        <dbReference type="Proteomes" id="UP000670092"/>
    </source>
</evidence>
<organism evidence="4 5">
    <name type="scientific">Ajellomyces capsulatus</name>
    <name type="common">Darling's disease fungus</name>
    <name type="synonym">Histoplasma capsulatum</name>
    <dbReference type="NCBI Taxonomy" id="5037"/>
    <lineage>
        <taxon>Eukaryota</taxon>
        <taxon>Fungi</taxon>
        <taxon>Dikarya</taxon>
        <taxon>Ascomycota</taxon>
        <taxon>Pezizomycotina</taxon>
        <taxon>Eurotiomycetes</taxon>
        <taxon>Eurotiomycetidae</taxon>
        <taxon>Onygenales</taxon>
        <taxon>Ajellomycetaceae</taxon>
        <taxon>Histoplasma</taxon>
    </lineage>
</organism>
<sequence length="277" mass="30978">MTAVVKSLAGPGYIILNVIRVFNIICLLCIIAACSVLLVKTSTATNFFFFDAMNRVIIIVISFFLITSEVAFFEDWFLEYWGLFGKHSSFLALGIAMILLGISTIGCLNRADMNKDAIGSTFWQLVLGAGIISIVFGFVNIFVTFIYRTKRTGLEARHIRTNGAVAPDAIPPLKHSLSRAHKSFKLNRKDSLPLYRESDDAYSQSKYSHSTRSPVSTSPSMRNVPAKYRVNISHPIVNNHEQFEKFSRNSEGSHPEHPANHPVHVSTHRSDWEGAEI</sequence>
<feature type="compositionally biased region" description="Basic and acidic residues" evidence="1">
    <location>
        <begin position="245"/>
        <end position="259"/>
    </location>
</feature>
<feature type="region of interest" description="Disordered" evidence="1">
    <location>
        <begin position="203"/>
        <end position="223"/>
    </location>
</feature>
<feature type="compositionally biased region" description="Polar residues" evidence="1">
    <location>
        <begin position="203"/>
        <end position="221"/>
    </location>
</feature>
<keyword evidence="2" id="KW-0472">Membrane</keyword>
<evidence type="ECO:0000259" key="3">
    <source>
        <dbReference type="Pfam" id="PF24535"/>
    </source>
</evidence>
<keyword evidence="2" id="KW-1133">Transmembrane helix</keyword>
<evidence type="ECO:0000313" key="4">
    <source>
        <dbReference type="EMBL" id="KAG5303982.1"/>
    </source>
</evidence>
<accession>A0A8H7Z4X8</accession>
<dbReference type="PROSITE" id="PS51257">
    <property type="entry name" value="PROKAR_LIPOPROTEIN"/>
    <property type="match status" value="1"/>
</dbReference>
<dbReference type="InterPro" id="IPR056019">
    <property type="entry name" value="DUF7598"/>
</dbReference>
<evidence type="ECO:0000256" key="2">
    <source>
        <dbReference type="SAM" id="Phobius"/>
    </source>
</evidence>
<dbReference type="Proteomes" id="UP000670092">
    <property type="component" value="Unassembled WGS sequence"/>
</dbReference>
<reference evidence="4 5" key="1">
    <citation type="submission" date="2021-01" db="EMBL/GenBank/DDBJ databases">
        <title>Chromosome-level genome assembly of a human fungal pathogen reveals clustering of transcriptionally co-regulated genes.</title>
        <authorList>
            <person name="Voorhies M."/>
            <person name="Cohen S."/>
            <person name="Shea T.P."/>
            <person name="Petrus S."/>
            <person name="Munoz J.F."/>
            <person name="Poplawski S."/>
            <person name="Goldman W.E."/>
            <person name="Michael T."/>
            <person name="Cuomo C.A."/>
            <person name="Sil A."/>
            <person name="Beyhan S."/>
        </authorList>
    </citation>
    <scope>NUCLEOTIDE SEQUENCE [LARGE SCALE GENOMIC DNA]</scope>
    <source>
        <strain evidence="4 5">G184AR</strain>
    </source>
</reference>
<dbReference type="Pfam" id="PF24535">
    <property type="entry name" value="DUF7598"/>
    <property type="match status" value="1"/>
</dbReference>
<feature type="domain" description="DUF7598" evidence="3">
    <location>
        <begin position="12"/>
        <end position="146"/>
    </location>
</feature>